<feature type="compositionally biased region" description="Basic residues" evidence="2">
    <location>
        <begin position="381"/>
        <end position="390"/>
    </location>
</feature>
<evidence type="ECO:0008006" key="7">
    <source>
        <dbReference type="Google" id="ProtNLM"/>
    </source>
</evidence>
<reference evidence="6" key="1">
    <citation type="submission" date="2024-04" db="EMBL/GenBank/DDBJ databases">
        <title>Salinicola lusitanus LLJ914,a marine bacterium isolated from the Okinawa Trough.</title>
        <authorList>
            <person name="Li J."/>
        </authorList>
    </citation>
    <scope>NUCLEOTIDE SEQUENCE [LARGE SCALE GENOMIC DNA]</scope>
</reference>
<evidence type="ECO:0000256" key="2">
    <source>
        <dbReference type="SAM" id="MobiDB-lite"/>
    </source>
</evidence>
<dbReference type="InterPro" id="IPR025739">
    <property type="entry name" value="FAM110_N"/>
</dbReference>
<feature type="compositionally biased region" description="Basic and acidic residues" evidence="2">
    <location>
        <begin position="391"/>
        <end position="400"/>
    </location>
</feature>
<dbReference type="Proteomes" id="UP001460270">
    <property type="component" value="Unassembled WGS sequence"/>
</dbReference>
<dbReference type="PANTHER" id="PTHR14758:SF4">
    <property type="entry name" value="PROTEIN FAM110A"/>
    <property type="match status" value="1"/>
</dbReference>
<gene>
    <name evidence="5" type="ORF">WMY93_027127</name>
</gene>
<feature type="compositionally biased region" description="Low complexity" evidence="2">
    <location>
        <begin position="185"/>
        <end position="201"/>
    </location>
</feature>
<feature type="compositionally biased region" description="Low complexity" evidence="2">
    <location>
        <begin position="313"/>
        <end position="322"/>
    </location>
</feature>
<dbReference type="Pfam" id="PF14161">
    <property type="entry name" value="FAM110_N"/>
    <property type="match status" value="1"/>
</dbReference>
<proteinExistence type="inferred from homology"/>
<evidence type="ECO:0000259" key="4">
    <source>
        <dbReference type="Pfam" id="PF14161"/>
    </source>
</evidence>
<name>A0AAW0MS27_9GOBI</name>
<feature type="region of interest" description="Disordered" evidence="2">
    <location>
        <begin position="185"/>
        <end position="244"/>
    </location>
</feature>
<comment type="similarity">
    <text evidence="1">Belongs to the FAM110 family.</text>
</comment>
<evidence type="ECO:0000313" key="5">
    <source>
        <dbReference type="EMBL" id="KAK7884004.1"/>
    </source>
</evidence>
<feature type="region of interest" description="Disordered" evidence="2">
    <location>
        <begin position="313"/>
        <end position="400"/>
    </location>
</feature>
<evidence type="ECO:0000256" key="1">
    <source>
        <dbReference type="ARBA" id="ARBA00010576"/>
    </source>
</evidence>
<comment type="caution">
    <text evidence="5">The sequence shown here is derived from an EMBL/GenBank/DDBJ whole genome shotgun (WGS) entry which is preliminary data.</text>
</comment>
<feature type="domain" description="Centrosome-associated FAM110 C-terminal" evidence="3">
    <location>
        <begin position="386"/>
        <end position="420"/>
    </location>
</feature>
<feature type="compositionally biased region" description="Pro residues" evidence="2">
    <location>
        <begin position="219"/>
        <end position="228"/>
    </location>
</feature>
<evidence type="ECO:0000259" key="3">
    <source>
        <dbReference type="Pfam" id="PF14160"/>
    </source>
</evidence>
<feature type="compositionally biased region" description="Low complexity" evidence="2">
    <location>
        <begin position="335"/>
        <end position="360"/>
    </location>
</feature>
<dbReference type="PANTHER" id="PTHR14758">
    <property type="entry name" value="AGAP005440-PA"/>
    <property type="match status" value="1"/>
</dbReference>
<feature type="region of interest" description="Disordered" evidence="2">
    <location>
        <begin position="85"/>
        <end position="159"/>
    </location>
</feature>
<keyword evidence="6" id="KW-1185">Reference proteome</keyword>
<evidence type="ECO:0000313" key="6">
    <source>
        <dbReference type="Proteomes" id="UP001460270"/>
    </source>
</evidence>
<dbReference type="Pfam" id="PF14160">
    <property type="entry name" value="FAM110_C"/>
    <property type="match status" value="1"/>
</dbReference>
<dbReference type="InterPro" id="IPR025741">
    <property type="entry name" value="FAM110_C"/>
</dbReference>
<feature type="compositionally biased region" description="Basic and acidic residues" evidence="2">
    <location>
        <begin position="139"/>
        <end position="159"/>
    </location>
</feature>
<dbReference type="AlphaFoldDB" id="A0AAW0MS27"/>
<accession>A0AAW0MS27</accession>
<dbReference type="EMBL" id="JBBPFD010000020">
    <property type="protein sequence ID" value="KAK7884004.1"/>
    <property type="molecule type" value="Genomic_DNA"/>
</dbReference>
<dbReference type="InterPro" id="IPR025740">
    <property type="entry name" value="FAM110"/>
</dbReference>
<feature type="compositionally biased region" description="Low complexity" evidence="2">
    <location>
        <begin position="88"/>
        <end position="102"/>
    </location>
</feature>
<feature type="domain" description="Centrosome-associated FAM110 N-terminal" evidence="4">
    <location>
        <begin position="11"/>
        <end position="100"/>
    </location>
</feature>
<sequence length="444" mass="47959">MPVETLRPADSRLTAAPFRILHKGPDYFRRTSDGGRKLSAVERLEADKAKYVKSQQVALNRQAPIIRKPLLPATVCWSNTLNTPEYRTNTTNTHNTNNANNTPEHRFSTHNTPVHKTNEYRANAPAHHEASQKKSPNRSADHRTSHRGGHERTRTIRERAAGRSLDLDVLNNLINVCDGATACSSSCSSPSTSNSASDSSPQAPPPLTLLGPRVTNPRLSPPPVPRPAPRAASSAARFGPLTPFDPLRPSFGPVTTFDPLRPSFGLLKTSGTGFRSLLLLCRTAPSRVRPPTPCPRSWPLPCPAPPCPRPLLRPAASPPCRRTTSDSSSQTIAASDGSGSGSSFSSSLCHAPVSPAYSPRVAPPPASPAFTRLSSSSSRGSTRKHPALHRSKSDLSDRLSRASADRERFFNLCGLDPGELDPEQLQGLVPGQLMVPGELGTWRW</sequence>
<protein>
    <recommendedName>
        <fullName evidence="7">Centrosome-associated FAM110 N-terminal domain-containing protein</fullName>
    </recommendedName>
</protein>
<organism evidence="5 6">
    <name type="scientific">Mugilogobius chulae</name>
    <name type="common">yellowstripe goby</name>
    <dbReference type="NCBI Taxonomy" id="88201"/>
    <lineage>
        <taxon>Eukaryota</taxon>
        <taxon>Metazoa</taxon>
        <taxon>Chordata</taxon>
        <taxon>Craniata</taxon>
        <taxon>Vertebrata</taxon>
        <taxon>Euteleostomi</taxon>
        <taxon>Actinopterygii</taxon>
        <taxon>Neopterygii</taxon>
        <taxon>Teleostei</taxon>
        <taxon>Neoteleostei</taxon>
        <taxon>Acanthomorphata</taxon>
        <taxon>Gobiaria</taxon>
        <taxon>Gobiiformes</taxon>
        <taxon>Gobioidei</taxon>
        <taxon>Gobiidae</taxon>
        <taxon>Gobionellinae</taxon>
        <taxon>Mugilogobius</taxon>
    </lineage>
</organism>